<dbReference type="PATRIC" id="fig|89059.3.peg.1672"/>
<dbReference type="Pfam" id="PF11148">
    <property type="entry name" value="DUF2922"/>
    <property type="match status" value="1"/>
</dbReference>
<organism evidence="1 2">
    <name type="scientific">Ligilactobacillus acidipiscis</name>
    <dbReference type="NCBI Taxonomy" id="89059"/>
    <lineage>
        <taxon>Bacteria</taxon>
        <taxon>Bacillati</taxon>
        <taxon>Bacillota</taxon>
        <taxon>Bacilli</taxon>
        <taxon>Lactobacillales</taxon>
        <taxon>Lactobacillaceae</taxon>
        <taxon>Ligilactobacillus</taxon>
    </lineage>
</organism>
<dbReference type="OrthoDB" id="2323347at2"/>
<evidence type="ECO:0008006" key="3">
    <source>
        <dbReference type="Google" id="ProtNLM"/>
    </source>
</evidence>
<proteinExistence type="predicted"/>
<dbReference type="STRING" id="89059.LAC1533_1970"/>
<accession>A0A0R2K807</accession>
<comment type="caution">
    <text evidence="1">The sequence shown here is derived from an EMBL/GenBank/DDBJ whole genome shotgun (WGS) entry which is preliminary data.</text>
</comment>
<evidence type="ECO:0000313" key="1">
    <source>
        <dbReference type="EMBL" id="KRN82615.1"/>
    </source>
</evidence>
<dbReference type="AlphaFoldDB" id="A0A0R2K807"/>
<dbReference type="EMBL" id="JQBK01000049">
    <property type="protein sequence ID" value="KRN82615.1"/>
    <property type="molecule type" value="Genomic_DNA"/>
</dbReference>
<dbReference type="InterPro" id="IPR021321">
    <property type="entry name" value="DUF2922"/>
</dbReference>
<dbReference type="RefSeq" id="WP_010498671.1">
    <property type="nucleotide sequence ID" value="NZ_DAIMTB010000078.1"/>
</dbReference>
<reference evidence="1 2" key="1">
    <citation type="journal article" date="2015" name="Genome Announc.">
        <title>Expanding the biotechnology potential of lactobacilli through comparative genomics of 213 strains and associated genera.</title>
        <authorList>
            <person name="Sun Z."/>
            <person name="Harris H.M."/>
            <person name="McCann A."/>
            <person name="Guo C."/>
            <person name="Argimon S."/>
            <person name="Zhang W."/>
            <person name="Yang X."/>
            <person name="Jeffery I.B."/>
            <person name="Cooney J.C."/>
            <person name="Kagawa T.F."/>
            <person name="Liu W."/>
            <person name="Song Y."/>
            <person name="Salvetti E."/>
            <person name="Wrobel A."/>
            <person name="Rasinkangas P."/>
            <person name="Parkhill J."/>
            <person name="Rea M.C."/>
            <person name="O'Sullivan O."/>
            <person name="Ritari J."/>
            <person name="Douillard F.P."/>
            <person name="Paul Ross R."/>
            <person name="Yang R."/>
            <person name="Briner A.E."/>
            <person name="Felis G.E."/>
            <person name="de Vos W.M."/>
            <person name="Barrangou R."/>
            <person name="Klaenhammer T.R."/>
            <person name="Caufield P.W."/>
            <person name="Cui Y."/>
            <person name="Zhang H."/>
            <person name="O'Toole P.W."/>
        </authorList>
    </citation>
    <scope>NUCLEOTIDE SEQUENCE [LARGE SCALE GENOMIC DNA]</scope>
    <source>
        <strain evidence="1 2">DSM 15353</strain>
    </source>
</reference>
<dbReference type="Proteomes" id="UP000051491">
    <property type="component" value="Unassembled WGS sequence"/>
</dbReference>
<protein>
    <recommendedName>
        <fullName evidence="3">DUF2922 domain-containing protein</fullName>
    </recommendedName>
</protein>
<sequence length="76" mass="8435">MKSLDLAFRSAIGGAVHHLKLNYVNTDLDADTIRAAMQKIADAELFVDKKGEQMYSKPVSATYVTEQDNVLFDDKA</sequence>
<gene>
    <name evidence="1" type="ORF">IV43_GL001563</name>
</gene>
<name>A0A0R2K807_9LACO</name>
<evidence type="ECO:0000313" key="2">
    <source>
        <dbReference type="Proteomes" id="UP000051491"/>
    </source>
</evidence>